<feature type="compositionally biased region" description="Low complexity" evidence="1">
    <location>
        <begin position="583"/>
        <end position="594"/>
    </location>
</feature>
<dbReference type="PROSITE" id="PS51257">
    <property type="entry name" value="PROKAR_LIPOPROTEIN"/>
    <property type="match status" value="1"/>
</dbReference>
<dbReference type="Proteomes" id="UP001285263">
    <property type="component" value="Unassembled WGS sequence"/>
</dbReference>
<evidence type="ECO:0000256" key="2">
    <source>
        <dbReference type="SAM" id="SignalP"/>
    </source>
</evidence>
<evidence type="ECO:0000313" key="3">
    <source>
        <dbReference type="EMBL" id="MDY0744396.1"/>
    </source>
</evidence>
<feature type="region of interest" description="Disordered" evidence="1">
    <location>
        <begin position="580"/>
        <end position="607"/>
    </location>
</feature>
<comment type="caution">
    <text evidence="3">The sequence shown here is derived from an EMBL/GenBank/DDBJ whole genome shotgun (WGS) entry which is preliminary data.</text>
</comment>
<gene>
    <name evidence="3" type="ORF">SNE35_07755</name>
</gene>
<reference evidence="3 4" key="1">
    <citation type="submission" date="2023-11" db="EMBL/GenBank/DDBJ databases">
        <title>Paucibacter sp. nov., isolated from fresh soil in Korea.</title>
        <authorList>
            <person name="Le N.T.T."/>
        </authorList>
    </citation>
    <scope>NUCLEOTIDE SEQUENCE [LARGE SCALE GENOMIC DNA]</scope>
    <source>
        <strain evidence="3 4">R3-3</strain>
    </source>
</reference>
<sequence>MHYKTRVAAGIVALLAGGCAQGPSSSSTNTGTAAAPAQQSPGVVSAGADMLQSGVKAVSGAFDKITAKTPLQATEVPIVGTGDVRIAQLFQKHVVSGKDLLPDLVQIRTGASARGGYKRELLGPPGSYPAPRQDTAVAALKQAAADAGLDLLEQLLNRTLSSGGTEGLTSYLSGIESSTLLRTEAVELPQPGGLTIQQKRRIVSMAAMLVAIRVSNQQLAKAREDFAGVEADYARMIERRETAAQLLYEFLQQGGSGRAGDIGAEDMAWLRARRNALTIQQFATDMEAQNLALRYLRQKDPAAWQDYRNTAERASKRTTAYVRTMLGGVAFSVLARNFGRDVLKIYKGRQPEELLVTAPLVLDFGVQLKTTMQTAWDLSTNGLFADLGKAFNPSLYRWDEEGKVRELGTAKQVFESLDTVPTASREFRNALVRDGSVGLIYRVYLCDKGMAGRLVDAAVPAARRDELMRNYLQQPELNGYSFAAAFEAPAEREKDLAAALLSGDQRRLTSDRTGALAELQRSLGDGYAQWNNDHLLRLIFANREGAASHAALQVDRVWIRAVPSMQSIYAYEAQVEGCKAPVATSPAKSPTQSTPKPPAAPASAPRR</sequence>
<feature type="signal peptide" evidence="2">
    <location>
        <begin position="1"/>
        <end position="22"/>
    </location>
</feature>
<evidence type="ECO:0000313" key="4">
    <source>
        <dbReference type="Proteomes" id="UP001285263"/>
    </source>
</evidence>
<accession>A0ABU5DDN1</accession>
<proteinExistence type="predicted"/>
<protein>
    <submittedName>
        <fullName evidence="3">Uncharacterized protein</fullName>
    </submittedName>
</protein>
<feature type="chain" id="PRO_5046788117" evidence="2">
    <location>
        <begin position="23"/>
        <end position="607"/>
    </location>
</feature>
<dbReference type="EMBL" id="JAXCLA010000002">
    <property type="protein sequence ID" value="MDY0744396.1"/>
    <property type="molecule type" value="Genomic_DNA"/>
</dbReference>
<evidence type="ECO:0000256" key="1">
    <source>
        <dbReference type="SAM" id="MobiDB-lite"/>
    </source>
</evidence>
<name>A0ABU5DDN1_9BURK</name>
<organism evidence="3 4">
    <name type="scientific">Roseateles agri</name>
    <dbReference type="NCBI Taxonomy" id="3098619"/>
    <lineage>
        <taxon>Bacteria</taxon>
        <taxon>Pseudomonadati</taxon>
        <taxon>Pseudomonadota</taxon>
        <taxon>Betaproteobacteria</taxon>
        <taxon>Burkholderiales</taxon>
        <taxon>Sphaerotilaceae</taxon>
        <taxon>Roseateles</taxon>
    </lineage>
</organism>
<keyword evidence="2" id="KW-0732">Signal</keyword>
<dbReference type="RefSeq" id="WP_320422284.1">
    <property type="nucleotide sequence ID" value="NZ_JAXCLA010000002.1"/>
</dbReference>
<keyword evidence="4" id="KW-1185">Reference proteome</keyword>